<dbReference type="InterPro" id="IPR014043">
    <property type="entry name" value="Acyl_transferase_dom"/>
</dbReference>
<dbReference type="InterPro" id="IPR050858">
    <property type="entry name" value="Mal-CoA-ACP_Trans/PKS_FabD"/>
</dbReference>
<evidence type="ECO:0000256" key="2">
    <source>
        <dbReference type="ARBA" id="ARBA00022679"/>
    </source>
</evidence>
<dbReference type="Gene3D" id="3.30.70.250">
    <property type="entry name" value="Malonyl-CoA ACP transacylase, ACP-binding"/>
    <property type="match status" value="1"/>
</dbReference>
<dbReference type="Pfam" id="PF00698">
    <property type="entry name" value="Acyl_transf_1"/>
    <property type="match status" value="1"/>
</dbReference>
<evidence type="ECO:0000256" key="3">
    <source>
        <dbReference type="ARBA" id="ARBA00023315"/>
    </source>
</evidence>
<evidence type="ECO:0000313" key="6">
    <source>
        <dbReference type="EMBL" id="RDW25318.1"/>
    </source>
</evidence>
<feature type="domain" description="Malonyl-CoA:ACP transacylase (MAT)" evidence="5">
    <location>
        <begin position="7"/>
        <end position="305"/>
    </location>
</feature>
<name>A0A371C4T5_YARLL</name>
<dbReference type="InterPro" id="IPR016035">
    <property type="entry name" value="Acyl_Trfase/lysoPLipase"/>
</dbReference>
<organism evidence="6 7">
    <name type="scientific">Yarrowia lipolytica</name>
    <name type="common">Candida lipolytica</name>
    <dbReference type="NCBI Taxonomy" id="4952"/>
    <lineage>
        <taxon>Eukaryota</taxon>
        <taxon>Fungi</taxon>
        <taxon>Dikarya</taxon>
        <taxon>Ascomycota</taxon>
        <taxon>Saccharomycotina</taxon>
        <taxon>Dipodascomycetes</taxon>
        <taxon>Dipodascales</taxon>
        <taxon>Dipodascales incertae sedis</taxon>
        <taxon>Yarrowia</taxon>
    </lineage>
</organism>
<evidence type="ECO:0000256" key="1">
    <source>
        <dbReference type="ARBA" id="ARBA00013258"/>
    </source>
</evidence>
<dbReference type="GO" id="GO:0006633">
    <property type="term" value="P:fatty acid biosynthetic process"/>
    <property type="evidence" value="ECO:0007669"/>
    <property type="project" value="TreeGrafter"/>
</dbReference>
<keyword evidence="2 6" id="KW-0808">Transferase</keyword>
<dbReference type="Gene3D" id="3.40.366.10">
    <property type="entry name" value="Malonyl-Coenzyme A Acyl Carrier Protein, domain 2"/>
    <property type="match status" value="1"/>
</dbReference>
<comment type="catalytic activity">
    <reaction evidence="4">
        <text>holo-[ACP] + malonyl-CoA = malonyl-[ACP] + CoA</text>
        <dbReference type="Rhea" id="RHEA:41792"/>
        <dbReference type="Rhea" id="RHEA-COMP:9623"/>
        <dbReference type="Rhea" id="RHEA-COMP:9685"/>
        <dbReference type="ChEBI" id="CHEBI:57287"/>
        <dbReference type="ChEBI" id="CHEBI:57384"/>
        <dbReference type="ChEBI" id="CHEBI:64479"/>
        <dbReference type="ChEBI" id="CHEBI:78449"/>
        <dbReference type="EC" id="2.3.1.39"/>
    </reaction>
</comment>
<keyword evidence="3" id="KW-0012">Acyltransferase</keyword>
<dbReference type="GO" id="GO:0005739">
    <property type="term" value="C:mitochondrion"/>
    <property type="evidence" value="ECO:0007669"/>
    <property type="project" value="TreeGrafter"/>
</dbReference>
<dbReference type="VEuPathDB" id="FungiDB:YALI0_E18590g"/>
<dbReference type="PANTHER" id="PTHR42681:SF1">
    <property type="entry name" value="MALONYL-COA-ACYL CARRIER PROTEIN TRANSACYLASE, MITOCHONDRIAL"/>
    <property type="match status" value="1"/>
</dbReference>
<keyword evidence="6" id="KW-0378">Hydrolase</keyword>
<evidence type="ECO:0000256" key="4">
    <source>
        <dbReference type="ARBA" id="ARBA00048462"/>
    </source>
</evidence>
<protein>
    <recommendedName>
        <fullName evidence="1">[acyl-carrier-protein] S-malonyltransferase</fullName>
        <ecNumber evidence="1">2.3.1.39</ecNumber>
    </recommendedName>
</protein>
<accession>A0A371C4T5</accession>
<dbReference type="OMA" id="LNKTQFT"/>
<dbReference type="GO" id="GO:0004314">
    <property type="term" value="F:[acyl-carrier-protein] S-malonyltransferase activity"/>
    <property type="evidence" value="ECO:0007669"/>
    <property type="project" value="UniProtKB-EC"/>
</dbReference>
<dbReference type="EC" id="2.3.1.39" evidence="1"/>
<dbReference type="PANTHER" id="PTHR42681">
    <property type="entry name" value="MALONYL-COA-ACYL CARRIER PROTEIN TRANSACYLASE, MITOCHONDRIAL"/>
    <property type="match status" value="1"/>
</dbReference>
<dbReference type="Proteomes" id="UP000256601">
    <property type="component" value="Unassembled WGS sequence"/>
</dbReference>
<evidence type="ECO:0000313" key="7">
    <source>
        <dbReference type="Proteomes" id="UP000256601"/>
    </source>
</evidence>
<proteinExistence type="predicted"/>
<evidence type="ECO:0000259" key="5">
    <source>
        <dbReference type="SMART" id="SM00827"/>
    </source>
</evidence>
<dbReference type="InterPro" id="IPR001227">
    <property type="entry name" value="Ac_transferase_dom_sf"/>
</dbReference>
<sequence>MSLRAAFFPGQGLQRPRMLQKLWQQSAIRETLKPALDQLKTEVQEVLLGNSSLGEDEQMKLITQTQNAQPGILLSSYASFLANQGASKNYSHLLGHSLGEYSALVCGGYLTLEQGVQLVQKRGYYMQRANDESGKETAMVALLLHRTVDINRLVQACEGWNGANVANINSSGQVVLSGERSAINELVAHLKASKLRVLKAIPLNVSAPFHSAIMAPVVSELDAVCQQLKIRPDFSADKPQVVSNASGKPFGSADEMYESMIGSPVHTVNWLASVEYLKHVGVVESDGYGPGCVDIGKMVLPGERYD</sequence>
<gene>
    <name evidence="6" type="ORF">B0I71DRAFT_83890</name>
</gene>
<dbReference type="EMBL" id="KZ857338">
    <property type="protein sequence ID" value="RDW25318.1"/>
    <property type="molecule type" value="Genomic_DNA"/>
</dbReference>
<dbReference type="SUPFAM" id="SSF52151">
    <property type="entry name" value="FabD/lysophospholipase-like"/>
    <property type="match status" value="1"/>
</dbReference>
<dbReference type="AlphaFoldDB" id="A0A371C4T5"/>
<dbReference type="VEuPathDB" id="FungiDB:YALI1_E22262g"/>
<dbReference type="SUPFAM" id="SSF55048">
    <property type="entry name" value="Probable ACP-binding domain of malonyl-CoA ACP transacylase"/>
    <property type="match status" value="1"/>
</dbReference>
<reference evidence="6 7" key="1">
    <citation type="submission" date="2018-07" db="EMBL/GenBank/DDBJ databases">
        <title>Draft Genome Assemblies for Five Robust Yarrowia lipolytica Strains Exhibiting High Lipid Production and Pentose Sugar Utilization and Sugar Alcohol Secretion from Undetoxified Lignocellulosic Biomass Hydrolysates.</title>
        <authorList>
            <consortium name="DOE Joint Genome Institute"/>
            <person name="Walker C."/>
            <person name="Ryu S."/>
            <person name="Na H."/>
            <person name="Zane M."/>
            <person name="LaButti K."/>
            <person name="Lipzen A."/>
            <person name="Haridas S."/>
            <person name="Barry K."/>
            <person name="Grigoriev I.V."/>
            <person name="Quarterman J."/>
            <person name="Slininger P."/>
            <person name="Dien B."/>
            <person name="Trinh C.T."/>
        </authorList>
    </citation>
    <scope>NUCLEOTIDE SEQUENCE [LARGE SCALE GENOMIC DNA]</scope>
    <source>
        <strain evidence="6 7">YB392</strain>
    </source>
</reference>
<dbReference type="GO" id="GO:0016787">
    <property type="term" value="F:hydrolase activity"/>
    <property type="evidence" value="ECO:0007669"/>
    <property type="project" value="UniProtKB-KW"/>
</dbReference>
<dbReference type="InterPro" id="IPR016036">
    <property type="entry name" value="Malonyl_transacylase_ACP-bd"/>
</dbReference>
<dbReference type="SMART" id="SM00827">
    <property type="entry name" value="PKS_AT"/>
    <property type="match status" value="1"/>
</dbReference>